<sequence>MKTNGLSYSYSYSNSYSYTKQVIIAGH</sequence>
<reference evidence="1" key="1">
    <citation type="submission" date="2018-02" db="EMBL/GenBank/DDBJ databases">
        <title>Rhizophora mucronata_Transcriptome.</title>
        <authorList>
            <person name="Meera S.P."/>
            <person name="Sreeshan A."/>
            <person name="Augustine A."/>
        </authorList>
    </citation>
    <scope>NUCLEOTIDE SEQUENCE</scope>
    <source>
        <tissue evidence="1">Leaf</tissue>
    </source>
</reference>
<dbReference type="AlphaFoldDB" id="A0A2P2QR62"/>
<name>A0A2P2QR62_RHIMU</name>
<proteinExistence type="predicted"/>
<evidence type="ECO:0000313" key="1">
    <source>
        <dbReference type="EMBL" id="MBX69381.1"/>
    </source>
</evidence>
<dbReference type="EMBL" id="GGEC01088897">
    <property type="protein sequence ID" value="MBX69381.1"/>
    <property type="molecule type" value="Transcribed_RNA"/>
</dbReference>
<protein>
    <submittedName>
        <fullName evidence="1">Uncharacterized protein</fullName>
    </submittedName>
</protein>
<accession>A0A2P2QR62</accession>
<organism evidence="1">
    <name type="scientific">Rhizophora mucronata</name>
    <name type="common">Asiatic mangrove</name>
    <dbReference type="NCBI Taxonomy" id="61149"/>
    <lineage>
        <taxon>Eukaryota</taxon>
        <taxon>Viridiplantae</taxon>
        <taxon>Streptophyta</taxon>
        <taxon>Embryophyta</taxon>
        <taxon>Tracheophyta</taxon>
        <taxon>Spermatophyta</taxon>
        <taxon>Magnoliopsida</taxon>
        <taxon>eudicotyledons</taxon>
        <taxon>Gunneridae</taxon>
        <taxon>Pentapetalae</taxon>
        <taxon>rosids</taxon>
        <taxon>fabids</taxon>
        <taxon>Malpighiales</taxon>
        <taxon>Rhizophoraceae</taxon>
        <taxon>Rhizophora</taxon>
    </lineage>
</organism>